<dbReference type="RefSeq" id="XP_002904699.1">
    <property type="nucleotide sequence ID" value="XM_002904653.1"/>
</dbReference>
<accession>D0N7W4</accession>
<dbReference type="VEuPathDB" id="FungiDB:PITG_06704"/>
<dbReference type="AlphaFoldDB" id="D0N7W4"/>
<proteinExistence type="predicted"/>
<dbReference type="KEGG" id="pif:PITG_06704"/>
<name>D0N7W4_PHYIT</name>
<protein>
    <submittedName>
        <fullName evidence="2">Uncharacterized protein</fullName>
    </submittedName>
</protein>
<reference evidence="3" key="1">
    <citation type="journal article" date="2009" name="Nature">
        <title>Genome sequence and analysis of the Irish potato famine pathogen Phytophthora infestans.</title>
        <authorList>
            <consortium name="The Broad Institute Genome Sequencing Platform"/>
            <person name="Haas B.J."/>
            <person name="Kamoun S."/>
            <person name="Zody M.C."/>
            <person name="Jiang R.H."/>
            <person name="Handsaker R.E."/>
            <person name="Cano L.M."/>
            <person name="Grabherr M."/>
            <person name="Kodira C.D."/>
            <person name="Raffaele S."/>
            <person name="Torto-Alalibo T."/>
            <person name="Bozkurt T.O."/>
            <person name="Ah-Fong A.M."/>
            <person name="Alvarado L."/>
            <person name="Anderson V.L."/>
            <person name="Armstrong M.R."/>
            <person name="Avrova A."/>
            <person name="Baxter L."/>
            <person name="Beynon J."/>
            <person name="Boevink P.C."/>
            <person name="Bollmann S.R."/>
            <person name="Bos J.I."/>
            <person name="Bulone V."/>
            <person name="Cai G."/>
            <person name="Cakir C."/>
            <person name="Carrington J.C."/>
            <person name="Chawner M."/>
            <person name="Conti L."/>
            <person name="Costanzo S."/>
            <person name="Ewan R."/>
            <person name="Fahlgren N."/>
            <person name="Fischbach M.A."/>
            <person name="Fugelstad J."/>
            <person name="Gilroy E.M."/>
            <person name="Gnerre S."/>
            <person name="Green P.J."/>
            <person name="Grenville-Briggs L.J."/>
            <person name="Griffith J."/>
            <person name="Grunwald N.J."/>
            <person name="Horn K."/>
            <person name="Horner N.R."/>
            <person name="Hu C.H."/>
            <person name="Huitema E."/>
            <person name="Jeong D.H."/>
            <person name="Jones A.M."/>
            <person name="Jones J.D."/>
            <person name="Jones R.W."/>
            <person name="Karlsson E.K."/>
            <person name="Kunjeti S.G."/>
            <person name="Lamour K."/>
            <person name="Liu Z."/>
            <person name="Ma L."/>
            <person name="Maclean D."/>
            <person name="Chibucos M.C."/>
            <person name="McDonald H."/>
            <person name="McWalters J."/>
            <person name="Meijer H.J."/>
            <person name="Morgan W."/>
            <person name="Morris P.F."/>
            <person name="Munro C.A."/>
            <person name="O'Neill K."/>
            <person name="Ospina-Giraldo M."/>
            <person name="Pinzon A."/>
            <person name="Pritchard L."/>
            <person name="Ramsahoye B."/>
            <person name="Ren Q."/>
            <person name="Restrepo S."/>
            <person name="Roy S."/>
            <person name="Sadanandom A."/>
            <person name="Savidor A."/>
            <person name="Schornack S."/>
            <person name="Schwartz D.C."/>
            <person name="Schumann U.D."/>
            <person name="Schwessinger B."/>
            <person name="Seyer L."/>
            <person name="Sharpe T."/>
            <person name="Silvar C."/>
            <person name="Song J."/>
            <person name="Studholme D.J."/>
            <person name="Sykes S."/>
            <person name="Thines M."/>
            <person name="van de Vondervoort P.J."/>
            <person name="Phuntumart V."/>
            <person name="Wawra S."/>
            <person name="Weide R."/>
            <person name="Win J."/>
            <person name="Young C."/>
            <person name="Zhou S."/>
            <person name="Fry W."/>
            <person name="Meyers B.C."/>
            <person name="van West P."/>
            <person name="Ristaino J."/>
            <person name="Govers F."/>
            <person name="Birch P.R."/>
            <person name="Whisson S.C."/>
            <person name="Judelson H.S."/>
            <person name="Nusbaum C."/>
        </authorList>
    </citation>
    <scope>NUCLEOTIDE SEQUENCE [LARGE SCALE GENOMIC DNA]</scope>
    <source>
        <strain evidence="3">T30-4</strain>
    </source>
</reference>
<dbReference type="GeneID" id="9463046"/>
<dbReference type="InParanoid" id="D0N7W4"/>
<evidence type="ECO:0000256" key="1">
    <source>
        <dbReference type="SAM" id="MobiDB-lite"/>
    </source>
</evidence>
<gene>
    <name evidence="2" type="ORF">PITG_06704</name>
</gene>
<dbReference type="Proteomes" id="UP000006643">
    <property type="component" value="Unassembled WGS sequence"/>
</dbReference>
<evidence type="ECO:0000313" key="2">
    <source>
        <dbReference type="EMBL" id="EEY53081.1"/>
    </source>
</evidence>
<dbReference type="EMBL" id="DS028127">
    <property type="protein sequence ID" value="EEY53081.1"/>
    <property type="molecule type" value="Genomic_DNA"/>
</dbReference>
<sequence length="133" mass="14920">MRKRSFLLTLRVCTSGSQEMYGFRDTSPIDRDTANWPFTRGTSIIFLKGHILYMNLGLPVTKAPLAFRRSRSSLRLGFWSSDIAMASPWRVTTTARESPTLPTCRRPSRTMATSSVEPSSVANERFDVAEVGV</sequence>
<evidence type="ECO:0000313" key="3">
    <source>
        <dbReference type="Proteomes" id="UP000006643"/>
    </source>
</evidence>
<keyword evidence="3" id="KW-1185">Reference proteome</keyword>
<dbReference type="eggNOG" id="ENOG502SXUS">
    <property type="taxonomic scope" value="Eukaryota"/>
</dbReference>
<dbReference type="HOGENOM" id="CLU_1910747_0_0_1"/>
<feature type="region of interest" description="Disordered" evidence="1">
    <location>
        <begin position="95"/>
        <end position="114"/>
    </location>
</feature>
<organism evidence="2 3">
    <name type="scientific">Phytophthora infestans (strain T30-4)</name>
    <name type="common">Potato late blight agent</name>
    <dbReference type="NCBI Taxonomy" id="403677"/>
    <lineage>
        <taxon>Eukaryota</taxon>
        <taxon>Sar</taxon>
        <taxon>Stramenopiles</taxon>
        <taxon>Oomycota</taxon>
        <taxon>Peronosporomycetes</taxon>
        <taxon>Peronosporales</taxon>
        <taxon>Peronosporaceae</taxon>
        <taxon>Phytophthora</taxon>
    </lineage>
</organism>